<gene>
    <name evidence="2 4" type="primary">rsfS</name>
    <name evidence="4" type="ORF">BZL35_00887</name>
</gene>
<keyword evidence="5" id="KW-1185">Reference proteome</keyword>
<dbReference type="Proteomes" id="UP000242660">
    <property type="component" value="Unassembled WGS sequence"/>
</dbReference>
<evidence type="ECO:0000313" key="4">
    <source>
        <dbReference type="EMBL" id="PSB91669.1"/>
    </source>
</evidence>
<sequence length="135" mass="15248">MINIRKLQHLIFNALEDVKAQDIKIYDTQHLTALFDRFVIASGTSTRQTKALASSVHDKVKAAGANIIGMEGTDTGEWVIVDCGDAVIHIMQPALRQYYNLEEIWGEKPVNLEEHSTKKTTKNENREHNQDLSCI</sequence>
<dbReference type="SUPFAM" id="SSF81301">
    <property type="entry name" value="Nucleotidyltransferase"/>
    <property type="match status" value="1"/>
</dbReference>
<dbReference type="PANTHER" id="PTHR21043:SF0">
    <property type="entry name" value="MITOCHONDRIAL ASSEMBLY OF RIBOSOMAL LARGE SUBUNIT PROTEIN 1"/>
    <property type="match status" value="1"/>
</dbReference>
<dbReference type="InterPro" id="IPR043519">
    <property type="entry name" value="NT_sf"/>
</dbReference>
<feature type="region of interest" description="Disordered" evidence="3">
    <location>
        <begin position="115"/>
        <end position="135"/>
    </location>
</feature>
<keyword evidence="2" id="KW-0963">Cytoplasm</keyword>
<comment type="subunit">
    <text evidence="2">Interacts with ribosomal protein uL14 (rplN).</text>
</comment>
<keyword evidence="2" id="KW-0810">Translation regulation</keyword>
<accession>A0ABX5FD13</accession>
<keyword evidence="2" id="KW-0678">Repressor</keyword>
<proteinExistence type="inferred from homology"/>
<dbReference type="HAMAP" id="MF_01477">
    <property type="entry name" value="Iojap_RsfS"/>
    <property type="match status" value="1"/>
</dbReference>
<evidence type="ECO:0000256" key="2">
    <source>
        <dbReference type="HAMAP-Rule" id="MF_01477"/>
    </source>
</evidence>
<dbReference type="NCBIfam" id="TIGR00090">
    <property type="entry name" value="rsfS_iojap_ybeB"/>
    <property type="match status" value="1"/>
</dbReference>
<comment type="caution">
    <text evidence="4">The sequence shown here is derived from an EMBL/GenBank/DDBJ whole genome shotgun (WGS) entry which is preliminary data.</text>
</comment>
<name>A0ABX5FD13_9BURK</name>
<reference evidence="4 5" key="1">
    <citation type="journal article" date="2017" name="Front. Microbiol.">
        <title>Genome of Ca. Pandoraea novymonadis, an Endosymbiotic Bacterium of the Trypanosomatid Novymonas esmeraldas.</title>
        <authorList>
            <person name="Kostygov A.Y."/>
            <person name="Butenko A."/>
            <person name="Nenarokova A."/>
            <person name="Tashyreva D."/>
            <person name="Flegontov P."/>
            <person name="Lukes J."/>
            <person name="Yurchenko V."/>
        </authorList>
    </citation>
    <scope>NUCLEOTIDE SEQUENCE [LARGE SCALE GENOMIC DNA]</scope>
    <source>
        <strain evidence="4 5">E262</strain>
    </source>
</reference>
<comment type="similarity">
    <text evidence="1 2">Belongs to the Iojap/RsfS family.</text>
</comment>
<dbReference type="PANTHER" id="PTHR21043">
    <property type="entry name" value="IOJAP SUPERFAMILY ORTHOLOG"/>
    <property type="match status" value="1"/>
</dbReference>
<organism evidence="4 5">
    <name type="scientific">Candidatus Pandoraea novymonadis</name>
    <dbReference type="NCBI Taxonomy" id="1808959"/>
    <lineage>
        <taxon>Bacteria</taxon>
        <taxon>Pseudomonadati</taxon>
        <taxon>Pseudomonadota</taxon>
        <taxon>Betaproteobacteria</taxon>
        <taxon>Burkholderiales</taxon>
        <taxon>Burkholderiaceae</taxon>
        <taxon>Pandoraea</taxon>
    </lineage>
</organism>
<dbReference type="Gene3D" id="3.30.460.10">
    <property type="entry name" value="Beta Polymerase, domain 2"/>
    <property type="match status" value="1"/>
</dbReference>
<protein>
    <recommendedName>
        <fullName evidence="2">Ribosomal silencing factor RsfS</fullName>
    </recommendedName>
</protein>
<dbReference type="InterPro" id="IPR004394">
    <property type="entry name" value="Iojap/RsfS/C7orf30"/>
</dbReference>
<evidence type="ECO:0000256" key="1">
    <source>
        <dbReference type="ARBA" id="ARBA00010574"/>
    </source>
</evidence>
<evidence type="ECO:0000313" key="5">
    <source>
        <dbReference type="Proteomes" id="UP000242660"/>
    </source>
</evidence>
<dbReference type="EMBL" id="MUHY01000003">
    <property type="protein sequence ID" value="PSB91669.1"/>
    <property type="molecule type" value="Genomic_DNA"/>
</dbReference>
<evidence type="ECO:0000256" key="3">
    <source>
        <dbReference type="SAM" id="MobiDB-lite"/>
    </source>
</evidence>
<comment type="function">
    <text evidence="2">Functions as a ribosomal silencing factor. Interacts with ribosomal protein uL14 (rplN), blocking formation of intersubunit bridge B8. Prevents association of the 30S and 50S ribosomal subunits and the formation of functional ribosomes, thus repressing translation.</text>
</comment>
<dbReference type="Pfam" id="PF02410">
    <property type="entry name" value="RsfS"/>
    <property type="match status" value="1"/>
</dbReference>
<comment type="subcellular location">
    <subcellularLocation>
        <location evidence="2">Cytoplasm</location>
    </subcellularLocation>
</comment>